<evidence type="ECO:0000313" key="2">
    <source>
        <dbReference type="Proteomes" id="UP001174677"/>
    </source>
</evidence>
<accession>A0ABQ9KD69</accession>
<protein>
    <submittedName>
        <fullName evidence="1">Uncharacterized protein</fullName>
    </submittedName>
</protein>
<comment type="caution">
    <text evidence="1">The sequence shown here is derived from an EMBL/GenBank/DDBJ whole genome shotgun (WGS) entry which is preliminary data.</text>
</comment>
<reference evidence="1 2" key="1">
    <citation type="journal article" date="2023" name="Plant Biotechnol. J.">
        <title>Chromosome-level wild Hevea brasiliensis genome provides new tools for genomic-assisted breeding and valuable loci to elevate rubber yield.</title>
        <authorList>
            <person name="Cheng H."/>
            <person name="Song X."/>
            <person name="Hu Y."/>
            <person name="Wu T."/>
            <person name="Yang Q."/>
            <person name="An Z."/>
            <person name="Feng S."/>
            <person name="Deng Z."/>
            <person name="Wu W."/>
            <person name="Zeng X."/>
            <person name="Tu M."/>
            <person name="Wang X."/>
            <person name="Huang H."/>
        </authorList>
    </citation>
    <scope>NUCLEOTIDE SEQUENCE [LARGE SCALE GENOMIC DNA]</scope>
    <source>
        <strain evidence="1">MT/VB/25A 57/8</strain>
    </source>
</reference>
<dbReference type="Proteomes" id="UP001174677">
    <property type="component" value="Unassembled WGS sequence"/>
</dbReference>
<dbReference type="EMBL" id="JARPOI010000069">
    <property type="protein sequence ID" value="KAJ9130274.1"/>
    <property type="molecule type" value="Genomic_DNA"/>
</dbReference>
<keyword evidence="2" id="KW-1185">Reference proteome</keyword>
<gene>
    <name evidence="1" type="ORF">P3X46_034883</name>
</gene>
<name>A0ABQ9KD69_HEVBR</name>
<sequence length="168" mass="19366">MSAQTTYDASPTYANDDTHERAFAKRRCCFWISFLSAEPSPSSGSIFWQRINPLDNNPTTATASTYNSVVKEEPWWKRGWKKMRGWSEIIAGPKWKTLIRRTSKKRARQGYGKFHYDPLDYSLNFDEGPGHDDHYDEDLLGRGFSSRYSLPPSCKSSMDFDKEGVTLM</sequence>
<dbReference type="PANTHER" id="PTHR47076">
    <property type="entry name" value="NHL DOMAIN PROTEIN"/>
    <property type="match status" value="1"/>
</dbReference>
<dbReference type="PANTHER" id="PTHR47076:SF1">
    <property type="entry name" value="NHL DOMAIN PROTEIN"/>
    <property type="match status" value="1"/>
</dbReference>
<organism evidence="1 2">
    <name type="scientific">Hevea brasiliensis</name>
    <name type="common">Para rubber tree</name>
    <name type="synonym">Siphonia brasiliensis</name>
    <dbReference type="NCBI Taxonomy" id="3981"/>
    <lineage>
        <taxon>Eukaryota</taxon>
        <taxon>Viridiplantae</taxon>
        <taxon>Streptophyta</taxon>
        <taxon>Embryophyta</taxon>
        <taxon>Tracheophyta</taxon>
        <taxon>Spermatophyta</taxon>
        <taxon>Magnoliopsida</taxon>
        <taxon>eudicotyledons</taxon>
        <taxon>Gunneridae</taxon>
        <taxon>Pentapetalae</taxon>
        <taxon>rosids</taxon>
        <taxon>fabids</taxon>
        <taxon>Malpighiales</taxon>
        <taxon>Euphorbiaceae</taxon>
        <taxon>Crotonoideae</taxon>
        <taxon>Micrandreae</taxon>
        <taxon>Hevea</taxon>
    </lineage>
</organism>
<proteinExistence type="predicted"/>
<evidence type="ECO:0000313" key="1">
    <source>
        <dbReference type="EMBL" id="KAJ9130274.1"/>
    </source>
</evidence>